<keyword evidence="4" id="KW-1185">Reference proteome</keyword>
<organism evidence="3 4">
    <name type="scientific">Aspergillus terreus</name>
    <dbReference type="NCBI Taxonomy" id="33178"/>
    <lineage>
        <taxon>Eukaryota</taxon>
        <taxon>Fungi</taxon>
        <taxon>Dikarya</taxon>
        <taxon>Ascomycota</taxon>
        <taxon>Pezizomycotina</taxon>
        <taxon>Eurotiomycetes</taxon>
        <taxon>Eurotiomycetidae</taxon>
        <taxon>Eurotiales</taxon>
        <taxon>Aspergillaceae</taxon>
        <taxon>Aspergillus</taxon>
        <taxon>Aspergillus subgen. Circumdati</taxon>
    </lineage>
</organism>
<dbReference type="InterPro" id="IPR036291">
    <property type="entry name" value="NAD(P)-bd_dom_sf"/>
</dbReference>
<evidence type="ECO:0000256" key="1">
    <source>
        <dbReference type="ARBA" id="ARBA00006484"/>
    </source>
</evidence>
<evidence type="ECO:0000313" key="3">
    <source>
        <dbReference type="EMBL" id="GFF20302.1"/>
    </source>
</evidence>
<dbReference type="Gene3D" id="3.40.50.720">
    <property type="entry name" value="NAD(P)-binding Rossmann-like Domain"/>
    <property type="match status" value="1"/>
</dbReference>
<dbReference type="Proteomes" id="UP000452235">
    <property type="component" value="Unassembled WGS sequence"/>
</dbReference>
<evidence type="ECO:0000256" key="2">
    <source>
        <dbReference type="RuleBase" id="RU000363"/>
    </source>
</evidence>
<dbReference type="VEuPathDB" id="FungiDB:ATEG_08021"/>
<accession>A0A5M3ZBD8</accession>
<dbReference type="AlphaFoldDB" id="A0A5M3ZBD8"/>
<dbReference type="PRINTS" id="PR00080">
    <property type="entry name" value="SDRFAMILY"/>
</dbReference>
<dbReference type="GO" id="GO:0005737">
    <property type="term" value="C:cytoplasm"/>
    <property type="evidence" value="ECO:0007669"/>
    <property type="project" value="TreeGrafter"/>
</dbReference>
<sequence>MSVKTIILVTGANSGIGYDTSYALANASPSNHVIMGCRNSTRGAKALEDLQTRNPAGTLSLVHLDVSDDASIRSAVDQISTDFGVLDVLVNNAGIIITEPRERRDEMLTTINTNAVGPYVLTEQLVPLLQKSQDPRIINVTSRLGSISERANPSSQNYGTTQFDAYRMSKAALNMATVCMYASYKTWGAKVWAFCPGHVVTNLAGEEGRKWRIAKGLESSETSAQGILEIVQGQRDEEVGLFLLRRGLRADW</sequence>
<protein>
    <submittedName>
        <fullName evidence="3">Short-chain dehydrogenase</fullName>
    </submittedName>
</protein>
<dbReference type="GO" id="GO:0019748">
    <property type="term" value="P:secondary metabolic process"/>
    <property type="evidence" value="ECO:0007669"/>
    <property type="project" value="TreeGrafter"/>
</dbReference>
<comment type="caution">
    <text evidence="3">The sequence shown here is derived from an EMBL/GenBank/DDBJ whole genome shotgun (WGS) entry which is preliminary data.</text>
</comment>
<name>A0A5M3ZBD8_ASPTE</name>
<dbReference type="PANTHER" id="PTHR43544">
    <property type="entry name" value="SHORT-CHAIN DEHYDROGENASE/REDUCTASE"/>
    <property type="match status" value="1"/>
</dbReference>
<dbReference type="Pfam" id="PF00106">
    <property type="entry name" value="adh_short"/>
    <property type="match status" value="1"/>
</dbReference>
<dbReference type="PRINTS" id="PR00081">
    <property type="entry name" value="GDHRDH"/>
</dbReference>
<proteinExistence type="inferred from homology"/>
<dbReference type="InterPro" id="IPR051468">
    <property type="entry name" value="Fungal_SecMetab_SDRs"/>
</dbReference>
<dbReference type="PANTHER" id="PTHR43544:SF32">
    <property type="entry name" value="CHAIN DEHYDROGENASE, PUTATIVE (AFU_ORTHOLOGUE AFUA_5G01530)-RELATED"/>
    <property type="match status" value="1"/>
</dbReference>
<comment type="similarity">
    <text evidence="1 2">Belongs to the short-chain dehydrogenases/reductases (SDR) family.</text>
</comment>
<dbReference type="OrthoDB" id="1933717at2759"/>
<dbReference type="EMBL" id="BLJY01000012">
    <property type="protein sequence ID" value="GFF20302.1"/>
    <property type="molecule type" value="Genomic_DNA"/>
</dbReference>
<dbReference type="SUPFAM" id="SSF51735">
    <property type="entry name" value="NAD(P)-binding Rossmann-fold domains"/>
    <property type="match status" value="1"/>
</dbReference>
<dbReference type="InterPro" id="IPR002347">
    <property type="entry name" value="SDR_fam"/>
</dbReference>
<gene>
    <name evidence="3" type="ORF">ATEIFO6365_0012005800</name>
</gene>
<dbReference type="GO" id="GO:0016491">
    <property type="term" value="F:oxidoreductase activity"/>
    <property type="evidence" value="ECO:0007669"/>
    <property type="project" value="TreeGrafter"/>
</dbReference>
<reference evidence="3 4" key="1">
    <citation type="submission" date="2020-01" db="EMBL/GenBank/DDBJ databases">
        <title>Aspergillus terreus IFO 6365 whole genome shotgun sequence.</title>
        <authorList>
            <person name="Kanamasa S."/>
            <person name="Takahashi H."/>
        </authorList>
    </citation>
    <scope>NUCLEOTIDE SEQUENCE [LARGE SCALE GENOMIC DNA]</scope>
    <source>
        <strain evidence="3 4">IFO 6365</strain>
    </source>
</reference>
<evidence type="ECO:0000313" key="4">
    <source>
        <dbReference type="Proteomes" id="UP000452235"/>
    </source>
</evidence>